<dbReference type="Proteomes" id="UP001629214">
    <property type="component" value="Unassembled WGS sequence"/>
</dbReference>
<organism evidence="2 3">
    <name type="scientific">Herbaspirillum rhizosphaerae</name>
    <dbReference type="NCBI Taxonomy" id="346179"/>
    <lineage>
        <taxon>Bacteria</taxon>
        <taxon>Pseudomonadati</taxon>
        <taxon>Pseudomonadota</taxon>
        <taxon>Betaproteobacteria</taxon>
        <taxon>Burkholderiales</taxon>
        <taxon>Oxalobacteraceae</taxon>
        <taxon>Herbaspirillum</taxon>
    </lineage>
</organism>
<proteinExistence type="predicted"/>
<evidence type="ECO:0000313" key="3">
    <source>
        <dbReference type="Proteomes" id="UP001629214"/>
    </source>
</evidence>
<dbReference type="Pfam" id="PF13472">
    <property type="entry name" value="Lipase_GDSL_2"/>
    <property type="match status" value="1"/>
</dbReference>
<dbReference type="EMBL" id="JAQQFR010000011">
    <property type="protein sequence ID" value="MFL9880028.1"/>
    <property type="molecule type" value="Genomic_DNA"/>
</dbReference>
<accession>A0ABW8ZAW8</accession>
<feature type="domain" description="SGNH hydrolase-type esterase" evidence="1">
    <location>
        <begin position="59"/>
        <end position="231"/>
    </location>
</feature>
<dbReference type="GO" id="GO:0016787">
    <property type="term" value="F:hydrolase activity"/>
    <property type="evidence" value="ECO:0007669"/>
    <property type="project" value="UniProtKB-KW"/>
</dbReference>
<evidence type="ECO:0000259" key="1">
    <source>
        <dbReference type="Pfam" id="PF13472"/>
    </source>
</evidence>
<evidence type="ECO:0000313" key="2">
    <source>
        <dbReference type="EMBL" id="MFL9880028.1"/>
    </source>
</evidence>
<dbReference type="CDD" id="cd01836">
    <property type="entry name" value="FeeA_FeeB_like"/>
    <property type="match status" value="1"/>
</dbReference>
<protein>
    <submittedName>
        <fullName evidence="2">SGNH/GDSL hydrolase family protein</fullName>
    </submittedName>
</protein>
<keyword evidence="3" id="KW-1185">Reference proteome</keyword>
<dbReference type="Gene3D" id="3.40.50.1110">
    <property type="entry name" value="SGNH hydrolase"/>
    <property type="match status" value="1"/>
</dbReference>
<keyword evidence="2" id="KW-0378">Hydrolase</keyword>
<gene>
    <name evidence="2" type="ORF">PQR63_16630</name>
</gene>
<dbReference type="SUPFAM" id="SSF52266">
    <property type="entry name" value="SGNH hydrolase"/>
    <property type="match status" value="1"/>
</dbReference>
<name>A0ABW8ZAW8_9BURK</name>
<comment type="caution">
    <text evidence="2">The sequence shown here is derived from an EMBL/GenBank/DDBJ whole genome shotgun (WGS) entry which is preliminary data.</text>
</comment>
<dbReference type="RefSeq" id="WP_408169117.1">
    <property type="nucleotide sequence ID" value="NZ_JAQQFR010000011.1"/>
</dbReference>
<dbReference type="InterPro" id="IPR013830">
    <property type="entry name" value="SGNH_hydro"/>
</dbReference>
<sequence length="253" mass="27311">MRRWLPEIFALPLLPWLLAQGKRTRRITPRMPEAAGERHGICVPAQPVSPEATPYSLLAIGESPVAGVGVVTQEQAITAQLAHNLALRWQRPVSWIAFGKNGATVADAIRDVAPQLPNGKVNVVLIAFGVNDSTAFRSSARYRADLATLTQLVQQRLHPDLLVIAGVPPLRLFPALPQPLRHVLGLKADTLSDAAKALASATPQTIFVPVESNARDRSLMAVDGYHPSTSGVILWAEQLAAAINDSMGKHSRF</sequence>
<dbReference type="InterPro" id="IPR036514">
    <property type="entry name" value="SGNH_hydro_sf"/>
</dbReference>
<reference evidence="2 3" key="1">
    <citation type="journal article" date="2024" name="Chem. Sci.">
        <title>Discovery of megapolipeptins by genome mining of a Burkholderiales bacteria collection.</title>
        <authorList>
            <person name="Paulo B.S."/>
            <person name="Recchia M.J.J."/>
            <person name="Lee S."/>
            <person name="Fergusson C.H."/>
            <person name="Romanowski S.B."/>
            <person name="Hernandez A."/>
            <person name="Krull N."/>
            <person name="Liu D.Y."/>
            <person name="Cavanagh H."/>
            <person name="Bos A."/>
            <person name="Gray C.A."/>
            <person name="Murphy B.T."/>
            <person name="Linington R.G."/>
            <person name="Eustaquio A.S."/>
        </authorList>
    </citation>
    <scope>NUCLEOTIDE SEQUENCE [LARGE SCALE GENOMIC DNA]</scope>
    <source>
        <strain evidence="2 3">RL21-008-BIB-B</strain>
    </source>
</reference>